<name>A0AAU7JNA5_9HYPH</name>
<proteinExistence type="predicted"/>
<reference evidence="2" key="1">
    <citation type="submission" date="2024-05" db="EMBL/GenBank/DDBJ databases">
        <authorList>
            <person name="Kim S."/>
            <person name="Heo J."/>
            <person name="Choi H."/>
            <person name="Choi Y."/>
            <person name="Kwon S.-W."/>
            <person name="Kim Y."/>
        </authorList>
    </citation>
    <scope>NUCLEOTIDE SEQUENCE</scope>
    <source>
        <strain evidence="2">KACC 23698</strain>
    </source>
</reference>
<dbReference type="AlphaFoldDB" id="A0AAU7JNA5"/>
<evidence type="ECO:0000313" key="2">
    <source>
        <dbReference type="EMBL" id="XBO41897.1"/>
    </source>
</evidence>
<sequence length="162" mass="16162">MAGSGLSDNSREVPTSVVGSIMRKIFGGTAQALPAAAQQAGAAAVQPGAPASASSAAASAQQPAAPTAQAAAASSAGPVDVAAILDGHVAKAGQKLDWRHSIVDLMKALGLDSSLAARKELAQELHYSGDANDSAAMNTWLHKQVMQKLAANGGKVPDELKA</sequence>
<feature type="domain" description="DUF3597" evidence="1">
    <location>
        <begin position="17"/>
        <end position="157"/>
    </location>
</feature>
<dbReference type="InterPro" id="IPR022016">
    <property type="entry name" value="DUF3597"/>
</dbReference>
<accession>A0AAU7JNA5</accession>
<evidence type="ECO:0000259" key="1">
    <source>
        <dbReference type="Pfam" id="PF12200"/>
    </source>
</evidence>
<gene>
    <name evidence="2" type="ORF">ABEG18_00480</name>
</gene>
<dbReference type="Pfam" id="PF12200">
    <property type="entry name" value="DUF3597"/>
    <property type="match status" value="1"/>
</dbReference>
<dbReference type="EMBL" id="CP157484">
    <property type="protein sequence ID" value="XBO41897.1"/>
    <property type="molecule type" value="Genomic_DNA"/>
</dbReference>
<organism evidence="2">
    <name type="scientific">Alsobacter sp. KACC 23698</name>
    <dbReference type="NCBI Taxonomy" id="3149229"/>
    <lineage>
        <taxon>Bacteria</taxon>
        <taxon>Pseudomonadati</taxon>
        <taxon>Pseudomonadota</taxon>
        <taxon>Alphaproteobacteria</taxon>
        <taxon>Hyphomicrobiales</taxon>
        <taxon>Alsobacteraceae</taxon>
        <taxon>Alsobacter</taxon>
    </lineage>
</organism>
<dbReference type="SUPFAM" id="SSF158634">
    <property type="entry name" value="RPA2825-like"/>
    <property type="match status" value="1"/>
</dbReference>
<protein>
    <submittedName>
        <fullName evidence="2">DUF3597 domain-containing protein</fullName>
    </submittedName>
</protein>